<dbReference type="EMBL" id="BOSL01000005">
    <property type="protein sequence ID" value="GIP52929.1"/>
    <property type="molecule type" value="Genomic_DNA"/>
</dbReference>
<comment type="caution">
    <text evidence="1">The sequence shown here is derived from an EMBL/GenBank/DDBJ whole genome shotgun (WGS) entry which is preliminary data.</text>
</comment>
<protein>
    <submittedName>
        <fullName evidence="1">Uncharacterized protein</fullName>
    </submittedName>
</protein>
<name>A0ABQ4MAC9_9BACL</name>
<sequence>MNQKWEEIIVLAGEGGSITLLGSKTSDDSWVFMKETNESALADFLVDEDLSALVHQKSKVVSDWEQAINLLGRSWMNLYPRYVHPEFRKPFWKIVASTNENYHLLERWERHCFL</sequence>
<accession>A0ABQ4MAC9</accession>
<evidence type="ECO:0000313" key="2">
    <source>
        <dbReference type="Proteomes" id="UP000679992"/>
    </source>
</evidence>
<keyword evidence="2" id="KW-1185">Reference proteome</keyword>
<organism evidence="1 2">
    <name type="scientific">Paenibacillus vini</name>
    <dbReference type="NCBI Taxonomy" id="1476024"/>
    <lineage>
        <taxon>Bacteria</taxon>
        <taxon>Bacillati</taxon>
        <taxon>Bacillota</taxon>
        <taxon>Bacilli</taxon>
        <taxon>Bacillales</taxon>
        <taxon>Paenibacillaceae</taxon>
        <taxon>Paenibacillus</taxon>
    </lineage>
</organism>
<evidence type="ECO:0000313" key="1">
    <source>
        <dbReference type="EMBL" id="GIP52929.1"/>
    </source>
</evidence>
<dbReference type="Proteomes" id="UP000679992">
    <property type="component" value="Unassembled WGS sequence"/>
</dbReference>
<gene>
    <name evidence="1" type="ORF">J42TS3_19640</name>
</gene>
<proteinExistence type="predicted"/>
<reference evidence="1 2" key="1">
    <citation type="submission" date="2021-03" db="EMBL/GenBank/DDBJ databases">
        <title>Antimicrobial resistance genes in bacteria isolated from Japanese honey, and their potential for conferring macrolide and lincosamide resistance in the American foulbrood pathogen Paenibacillus larvae.</title>
        <authorList>
            <person name="Okamoto M."/>
            <person name="Kumagai M."/>
            <person name="Kanamori H."/>
            <person name="Takamatsu D."/>
        </authorList>
    </citation>
    <scope>NUCLEOTIDE SEQUENCE [LARGE SCALE GENOMIC DNA]</scope>
    <source>
        <strain evidence="1 2">J42TS3</strain>
    </source>
</reference>
<dbReference type="RefSeq" id="WP_213654612.1">
    <property type="nucleotide sequence ID" value="NZ_BOSL01000005.1"/>
</dbReference>